<dbReference type="Proteomes" id="UP001202961">
    <property type="component" value="Unassembled WGS sequence"/>
</dbReference>
<sequence length="342" mass="36329">MNESVRIITGARLHFGLLDIASPFGGCGVMIDQPETIVEARPSDCFEFSQVATSVDHLQRATAIAQRIGEQTHPSGALPPVHVSVKSIAPPHSGLGSGTQLSLAISEAILRTSRGVSTASGANGSAGDVLTVDRDLWLHAADRGRRSAVGTHGYLEGGFIVEGLESSRDADSLNALDLRLVLPEAWRVAILLPATPLPSDASVSGEQEQARFAALSAVPNDVRQSLVRFLTDALVPAIENGDFRSFCEATTAYNRSSGELFSDVQGGAYNGEETTRLIERLIETGFDGVGQSSWGPGVFVWHPDEASAEQFRCDWSGAQYNVLVARPKADGRQLETFIGGSS</sequence>
<accession>A0ABT0U1B6</accession>
<evidence type="ECO:0000256" key="4">
    <source>
        <dbReference type="ARBA" id="ARBA00022840"/>
    </source>
</evidence>
<comment type="caution">
    <text evidence="6">The sequence shown here is derived from an EMBL/GenBank/DDBJ whole genome shotgun (WGS) entry which is preliminary data.</text>
</comment>
<keyword evidence="3" id="KW-0418">Kinase</keyword>
<evidence type="ECO:0000256" key="3">
    <source>
        <dbReference type="ARBA" id="ARBA00022777"/>
    </source>
</evidence>
<feature type="domain" description="GHMP kinase C-terminal" evidence="5">
    <location>
        <begin position="235"/>
        <end position="316"/>
    </location>
</feature>
<evidence type="ECO:0000259" key="5">
    <source>
        <dbReference type="Pfam" id="PF08544"/>
    </source>
</evidence>
<organism evidence="6 7">
    <name type="scientific">Aporhodopirellula aestuarii</name>
    <dbReference type="NCBI Taxonomy" id="2950107"/>
    <lineage>
        <taxon>Bacteria</taxon>
        <taxon>Pseudomonadati</taxon>
        <taxon>Planctomycetota</taxon>
        <taxon>Planctomycetia</taxon>
        <taxon>Pirellulales</taxon>
        <taxon>Pirellulaceae</taxon>
        <taxon>Aporhodopirellula</taxon>
    </lineage>
</organism>
<dbReference type="PANTHER" id="PTHR20861">
    <property type="entry name" value="HOMOSERINE/4-DIPHOSPHOCYTIDYL-2-C-METHYL-D-ERYTHRITOL KINASE"/>
    <property type="match status" value="1"/>
</dbReference>
<evidence type="ECO:0000313" key="7">
    <source>
        <dbReference type="Proteomes" id="UP001202961"/>
    </source>
</evidence>
<dbReference type="EMBL" id="JAMQBK010000023">
    <property type="protein sequence ID" value="MCM2370566.1"/>
    <property type="molecule type" value="Genomic_DNA"/>
</dbReference>
<dbReference type="PANTHER" id="PTHR20861:SF1">
    <property type="entry name" value="HOMOSERINE KINASE"/>
    <property type="match status" value="1"/>
</dbReference>
<dbReference type="InterPro" id="IPR020568">
    <property type="entry name" value="Ribosomal_Su5_D2-typ_SF"/>
</dbReference>
<evidence type="ECO:0000313" key="6">
    <source>
        <dbReference type="EMBL" id="MCM2370566.1"/>
    </source>
</evidence>
<dbReference type="Pfam" id="PF08544">
    <property type="entry name" value="GHMP_kinases_C"/>
    <property type="match status" value="1"/>
</dbReference>
<keyword evidence="4" id="KW-0067">ATP-binding</keyword>
<reference evidence="6 7" key="1">
    <citation type="journal article" date="2022" name="Syst. Appl. Microbiol.">
        <title>Rhodopirellula aestuarii sp. nov., a novel member of the genus Rhodopirellula isolated from brackish sediments collected in the Tagus River estuary, Portugal.</title>
        <authorList>
            <person name="Vitorino I.R."/>
            <person name="Klimek D."/>
            <person name="Calusinska M."/>
            <person name="Lobo-da-Cunha A."/>
            <person name="Vasconcelos V."/>
            <person name="Lage O.M."/>
        </authorList>
    </citation>
    <scope>NUCLEOTIDE SEQUENCE [LARGE SCALE GENOMIC DNA]</scope>
    <source>
        <strain evidence="6 7">ICT_H3.1</strain>
    </source>
</reference>
<evidence type="ECO:0000256" key="1">
    <source>
        <dbReference type="ARBA" id="ARBA00022679"/>
    </source>
</evidence>
<dbReference type="RefSeq" id="WP_250928227.1">
    <property type="nucleotide sequence ID" value="NZ_JAMQBK010000023.1"/>
</dbReference>
<dbReference type="InterPro" id="IPR013750">
    <property type="entry name" value="GHMP_kinase_C_dom"/>
</dbReference>
<name>A0ABT0U1B6_9BACT</name>
<dbReference type="InterPro" id="IPR004422">
    <property type="entry name" value="RFAP_synthase"/>
</dbReference>
<evidence type="ECO:0000256" key="2">
    <source>
        <dbReference type="ARBA" id="ARBA00022741"/>
    </source>
</evidence>
<keyword evidence="2" id="KW-0547">Nucleotide-binding</keyword>
<protein>
    <submittedName>
        <fullName evidence="6">Beta-ribofuranosylaminobenzene 5'-phosphate synthase</fullName>
    </submittedName>
</protein>
<gene>
    <name evidence="6" type="ORF">NB063_07985</name>
</gene>
<keyword evidence="1" id="KW-0808">Transferase</keyword>
<dbReference type="SUPFAM" id="SSF54211">
    <property type="entry name" value="Ribosomal protein S5 domain 2-like"/>
    <property type="match status" value="1"/>
</dbReference>
<dbReference type="PIRSF" id="PIRSF004884">
    <property type="entry name" value="Sugar_kin_arch"/>
    <property type="match status" value="1"/>
</dbReference>
<keyword evidence="7" id="KW-1185">Reference proteome</keyword>
<proteinExistence type="predicted"/>